<proteinExistence type="predicted"/>
<gene>
    <name evidence="4" type="ORF">Naga_100183g2</name>
</gene>
<dbReference type="Pfam" id="PF13472">
    <property type="entry name" value="Lipase_GDSL_2"/>
    <property type="match status" value="1"/>
</dbReference>
<reference evidence="4 5" key="1">
    <citation type="journal article" date="2014" name="Mol. Plant">
        <title>Chromosome Scale Genome Assembly and Transcriptome Profiling of Nannochloropsis gaditana in Nitrogen Depletion.</title>
        <authorList>
            <person name="Corteggiani Carpinelli E."/>
            <person name="Telatin A."/>
            <person name="Vitulo N."/>
            <person name="Forcato C."/>
            <person name="D'Angelo M."/>
            <person name="Schiavon R."/>
            <person name="Vezzi A."/>
            <person name="Giacometti G.M."/>
            <person name="Morosinotto T."/>
            <person name="Valle G."/>
        </authorList>
    </citation>
    <scope>NUCLEOTIDE SEQUENCE [LARGE SCALE GENOMIC DNA]</scope>
    <source>
        <strain evidence="4 5">B-31</strain>
    </source>
</reference>
<organism evidence="4 5">
    <name type="scientific">Nannochloropsis gaditana</name>
    <dbReference type="NCBI Taxonomy" id="72520"/>
    <lineage>
        <taxon>Eukaryota</taxon>
        <taxon>Sar</taxon>
        <taxon>Stramenopiles</taxon>
        <taxon>Ochrophyta</taxon>
        <taxon>Eustigmatophyceae</taxon>
        <taxon>Eustigmatales</taxon>
        <taxon>Monodopsidaceae</taxon>
        <taxon>Nannochloropsis</taxon>
    </lineage>
</organism>
<evidence type="ECO:0000313" key="4">
    <source>
        <dbReference type="EMBL" id="EWM21715.1"/>
    </source>
</evidence>
<dbReference type="GO" id="GO:0016787">
    <property type="term" value="F:hydrolase activity"/>
    <property type="evidence" value="ECO:0007669"/>
    <property type="project" value="UniProtKB-KW"/>
</dbReference>
<dbReference type="OrthoDB" id="671439at2759"/>
<dbReference type="SUPFAM" id="SSF52266">
    <property type="entry name" value="SGNH hydrolase"/>
    <property type="match status" value="1"/>
</dbReference>
<evidence type="ECO:0000256" key="2">
    <source>
        <dbReference type="SAM" id="Phobius"/>
    </source>
</evidence>
<dbReference type="InterPro" id="IPR036514">
    <property type="entry name" value="SGNH_hydro_sf"/>
</dbReference>
<dbReference type="FunFam" id="3.40.50.1110:FF:000002">
    <property type="entry name" value="isoamyl acetate-hydrolyzing esterase 1 homolog"/>
    <property type="match status" value="1"/>
</dbReference>
<dbReference type="AlphaFoldDB" id="W7T405"/>
<protein>
    <submittedName>
        <fullName evidence="4">Gdsl esterase lipase</fullName>
    </submittedName>
</protein>
<feature type="domain" description="SGNH hydrolase-type esterase" evidence="3">
    <location>
        <begin position="115"/>
        <end position="305"/>
    </location>
</feature>
<keyword evidence="1" id="KW-0378">Hydrolase</keyword>
<keyword evidence="2" id="KW-0472">Membrane</keyword>
<sequence length="349" mass="38493">MSRSSHPHQVLLSSIYKSFSSLYGPSHIRAGVSNRREQWSLFMGLVLGIGLATIFNAFLLHTAESRRPDPHASSSLTSSFLPRAIRSFFSLPFPSSTRSTVPTIGVSGKRPKILLFGDSLTQRGFEGPGQGWAAGLAHAYGRRADIVNRGFSGYTTKWCALMAPRLFPVGDPAWEVPALAIVFLGANDAALPSREQHVPVHEYEQHLRRIVSHLQGRRREDGSATRVLLLTPPPVDEARWEVHCQSRGRPLDRKNEVTRLYARASKGVAREMQVPVVDLWRRLGGRSPEAVAPNLGDGLHLSAQGSVLVYEAVLTAIEENYPDLAPSQLPMQAPEHFELTSQTQSIEVN</sequence>
<dbReference type="EMBL" id="AZIL01002380">
    <property type="protein sequence ID" value="EWM21715.1"/>
    <property type="molecule type" value="Genomic_DNA"/>
</dbReference>
<dbReference type="Proteomes" id="UP000019335">
    <property type="component" value="Unassembled WGS sequence"/>
</dbReference>
<evidence type="ECO:0000259" key="3">
    <source>
        <dbReference type="Pfam" id="PF13472"/>
    </source>
</evidence>
<feature type="transmembrane region" description="Helical" evidence="2">
    <location>
        <begin position="39"/>
        <end position="60"/>
    </location>
</feature>
<dbReference type="CDD" id="cd01838">
    <property type="entry name" value="Isoamyl_acetate_hydrolase_like"/>
    <property type="match status" value="1"/>
</dbReference>
<keyword evidence="5" id="KW-1185">Reference proteome</keyword>
<name>W7T405_9STRA</name>
<accession>W7T405</accession>
<dbReference type="InterPro" id="IPR045136">
    <property type="entry name" value="Iah1-like"/>
</dbReference>
<evidence type="ECO:0000313" key="5">
    <source>
        <dbReference type="Proteomes" id="UP000019335"/>
    </source>
</evidence>
<keyword evidence="2" id="KW-1133">Transmembrane helix</keyword>
<comment type="caution">
    <text evidence="4">The sequence shown here is derived from an EMBL/GenBank/DDBJ whole genome shotgun (WGS) entry which is preliminary data.</text>
</comment>
<dbReference type="InterPro" id="IPR013830">
    <property type="entry name" value="SGNH_hydro"/>
</dbReference>
<dbReference type="Gene3D" id="3.40.50.1110">
    <property type="entry name" value="SGNH hydrolase"/>
    <property type="match status" value="1"/>
</dbReference>
<dbReference type="PANTHER" id="PTHR14209:SF19">
    <property type="entry name" value="ISOAMYL ACETATE-HYDROLYZING ESTERASE 1 HOMOLOG"/>
    <property type="match status" value="1"/>
</dbReference>
<dbReference type="PANTHER" id="PTHR14209">
    <property type="entry name" value="ISOAMYL ACETATE-HYDROLYZING ESTERASE 1"/>
    <property type="match status" value="1"/>
</dbReference>
<evidence type="ECO:0000256" key="1">
    <source>
        <dbReference type="ARBA" id="ARBA00022801"/>
    </source>
</evidence>
<keyword evidence="2" id="KW-0812">Transmembrane</keyword>